<accession>A0A426V6W3</accession>
<comment type="caution">
    <text evidence="7">The sequence shown here is derived from an EMBL/GenBank/DDBJ whole genome shotgun (WGS) entry which is preliminary data.</text>
</comment>
<evidence type="ECO:0000256" key="2">
    <source>
        <dbReference type="ARBA" id="ARBA00023136"/>
    </source>
</evidence>
<comment type="similarity">
    <text evidence="6">Belongs to the LptE lipoprotein family.</text>
</comment>
<dbReference type="InterPro" id="IPR007485">
    <property type="entry name" value="LPS_assembly_LptE"/>
</dbReference>
<reference evidence="7 8" key="1">
    <citation type="submission" date="2018-12" db="EMBL/GenBank/DDBJ databases">
        <title>The whole draft genome of Aquabacterium sp. SJQ9.</title>
        <authorList>
            <person name="Sun L."/>
            <person name="Gao X."/>
            <person name="Chen W."/>
            <person name="Huang K."/>
        </authorList>
    </citation>
    <scope>NUCLEOTIDE SEQUENCE [LARGE SCALE GENOMIC DNA]</scope>
    <source>
        <strain evidence="7 8">SJQ9</strain>
    </source>
</reference>
<name>A0A426V6W3_9BURK</name>
<dbReference type="HAMAP" id="MF_01186">
    <property type="entry name" value="LPS_assembly_LptE"/>
    <property type="match status" value="1"/>
</dbReference>
<dbReference type="AlphaFoldDB" id="A0A426V6W3"/>
<evidence type="ECO:0000256" key="1">
    <source>
        <dbReference type="ARBA" id="ARBA00022729"/>
    </source>
</evidence>
<evidence type="ECO:0000256" key="4">
    <source>
        <dbReference type="ARBA" id="ARBA00023237"/>
    </source>
</evidence>
<gene>
    <name evidence="6" type="primary">lptE</name>
    <name evidence="7" type="ORF">EIP75_20630</name>
</gene>
<dbReference type="PANTHER" id="PTHR38098:SF1">
    <property type="entry name" value="LPS-ASSEMBLY LIPOPROTEIN LPTE"/>
    <property type="match status" value="1"/>
</dbReference>
<evidence type="ECO:0000256" key="5">
    <source>
        <dbReference type="ARBA" id="ARBA00023288"/>
    </source>
</evidence>
<evidence type="ECO:0000313" key="8">
    <source>
        <dbReference type="Proteomes" id="UP000269265"/>
    </source>
</evidence>
<dbReference type="Proteomes" id="UP000269265">
    <property type="component" value="Unassembled WGS sequence"/>
</dbReference>
<comment type="subunit">
    <text evidence="6">Component of the lipopolysaccharide transport and assembly complex. Interacts with LptD.</text>
</comment>
<evidence type="ECO:0000256" key="3">
    <source>
        <dbReference type="ARBA" id="ARBA00023139"/>
    </source>
</evidence>
<dbReference type="GO" id="GO:0001530">
    <property type="term" value="F:lipopolysaccharide binding"/>
    <property type="evidence" value="ECO:0007669"/>
    <property type="project" value="TreeGrafter"/>
</dbReference>
<dbReference type="GO" id="GO:1990351">
    <property type="term" value="C:transporter complex"/>
    <property type="evidence" value="ECO:0007669"/>
    <property type="project" value="TreeGrafter"/>
</dbReference>
<dbReference type="GO" id="GO:0043165">
    <property type="term" value="P:Gram-negative-bacterium-type cell outer membrane assembly"/>
    <property type="evidence" value="ECO:0007669"/>
    <property type="project" value="UniProtKB-UniRule"/>
</dbReference>
<dbReference type="Pfam" id="PF04390">
    <property type="entry name" value="LptE"/>
    <property type="match status" value="1"/>
</dbReference>
<evidence type="ECO:0000256" key="6">
    <source>
        <dbReference type="HAMAP-Rule" id="MF_01186"/>
    </source>
</evidence>
<keyword evidence="1" id="KW-0732">Signal</keyword>
<organism evidence="7 8">
    <name type="scientific">Aquabacterium soli</name>
    <dbReference type="NCBI Taxonomy" id="2493092"/>
    <lineage>
        <taxon>Bacteria</taxon>
        <taxon>Pseudomonadati</taxon>
        <taxon>Pseudomonadota</taxon>
        <taxon>Betaproteobacteria</taxon>
        <taxon>Burkholderiales</taxon>
        <taxon>Aquabacterium</taxon>
    </lineage>
</organism>
<protein>
    <recommendedName>
        <fullName evidence="6">LPS-assembly lipoprotein LptE</fullName>
    </recommendedName>
</protein>
<comment type="function">
    <text evidence="6">Together with LptD, is involved in the assembly of lipopolysaccharide (LPS) at the surface of the outer membrane. Required for the proper assembly of LptD. Binds LPS and may serve as the LPS recognition site at the outer membrane.</text>
</comment>
<sequence length="220" mass="23903">MKSSSASVKASRPRRLWWCRAAWSTWWCKVPSMNRRALLTSSTALAATALLAACGFQLRQPPRMVFRTVSLSGFANNSPMATELARALEDSGVTVIETALQVAAAASAASGAAPAWLASHVTLQALNDTRDEAVASTTAYSQVRDLSIRTFFKFQVLRGDGSVLIPPTELNLARDIAYNEKDALAKQEESASLHRAMQTDIVAQTLRRLSVIRPSQLTQP</sequence>
<proteinExistence type="inferred from homology"/>
<dbReference type="EMBL" id="RSED01000022">
    <property type="protein sequence ID" value="RRS02478.1"/>
    <property type="molecule type" value="Genomic_DNA"/>
</dbReference>
<dbReference type="Gene3D" id="3.30.160.150">
    <property type="entry name" value="Lipoprotein like domain"/>
    <property type="match status" value="1"/>
</dbReference>
<keyword evidence="8" id="KW-1185">Reference proteome</keyword>
<keyword evidence="3" id="KW-0564">Palmitate</keyword>
<dbReference type="GO" id="GO:0009279">
    <property type="term" value="C:cell outer membrane"/>
    <property type="evidence" value="ECO:0007669"/>
    <property type="project" value="UniProtKB-UniRule"/>
</dbReference>
<keyword evidence="5" id="KW-0449">Lipoprotein</keyword>
<keyword evidence="2 6" id="KW-0472">Membrane</keyword>
<keyword evidence="4 6" id="KW-0998">Cell outer membrane</keyword>
<evidence type="ECO:0000313" key="7">
    <source>
        <dbReference type="EMBL" id="RRS02478.1"/>
    </source>
</evidence>
<dbReference type="GO" id="GO:0015920">
    <property type="term" value="P:lipopolysaccharide transport"/>
    <property type="evidence" value="ECO:0007669"/>
    <property type="project" value="TreeGrafter"/>
</dbReference>
<dbReference type="PANTHER" id="PTHR38098">
    <property type="entry name" value="LPS-ASSEMBLY LIPOPROTEIN LPTE"/>
    <property type="match status" value="1"/>
</dbReference>